<evidence type="ECO:0000313" key="1">
    <source>
        <dbReference type="EMBL" id="ARK35818.1"/>
    </source>
</evidence>
<organism evidence="1">
    <name type="scientific">Klebsiella oxytoca</name>
    <dbReference type="NCBI Taxonomy" id="571"/>
    <lineage>
        <taxon>Bacteria</taxon>
        <taxon>Pseudomonadati</taxon>
        <taxon>Pseudomonadota</taxon>
        <taxon>Gammaproteobacteria</taxon>
        <taxon>Enterobacterales</taxon>
        <taxon>Enterobacteriaceae</taxon>
        <taxon>Klebsiella/Raoultella group</taxon>
        <taxon>Klebsiella</taxon>
    </lineage>
</organism>
<sequence length="78" mass="8666">MSDKSMKGGVSRLFPKAPPLLTSFKKKLQVRSRRNPTQLRDLPPFVGIAPPGYVLCSCHIVYRNLTAFSPFGQRGAFS</sequence>
<accession>A0A1W6F5I7</accession>
<dbReference type="AlphaFoldDB" id="A0A1W6F5I7"/>
<dbReference type="EMBL" id="KX784502">
    <property type="protein sequence ID" value="ARK35818.1"/>
    <property type="molecule type" value="Genomic_DNA"/>
</dbReference>
<proteinExistence type="predicted"/>
<name>A0A1W6F5I7_KLEOX</name>
<keyword evidence="1" id="KW-0614">Plasmid</keyword>
<protein>
    <submittedName>
        <fullName evidence="1">Uncharacterized protein</fullName>
    </submittedName>
</protein>
<reference evidence="1" key="1">
    <citation type="journal article" date="2017" name="Front. Cell. Infect. Microbiol.">
        <title>Sequencing of blaIMP-Carrying IncN2 Plasmids, and Comparative Genomics of IncN2 Plasmids Harboring Class 1 Integrons.</title>
        <authorList>
            <person name="Jiang X."/>
            <person name="Yin Z."/>
            <person name="Yin X."/>
            <person name="Fang H."/>
            <person name="Sun Q."/>
            <person name="Tong Y."/>
            <person name="Xu Y."/>
            <person name="Zhang D."/>
            <person name="Feng J."/>
            <person name="Chen W."/>
            <person name="Song Y."/>
            <person name="Wang J."/>
            <person name="Chen S."/>
            <person name="Zhou D."/>
        </authorList>
    </citation>
    <scope>NUCLEOTIDE SEQUENCE</scope>
    <source>
        <strain evidence="1">7121</strain>
        <plasmid evidence="1">p7121-IMP</plasmid>
    </source>
</reference>
<geneLocation type="plasmid" evidence="1">
    <name>p7121-IMP</name>
</geneLocation>